<feature type="domain" description="6-hydroxymethylpterin diphosphokinase MptE-like" evidence="1">
    <location>
        <begin position="173"/>
        <end position="344"/>
    </location>
</feature>
<comment type="caution">
    <text evidence="2">The sequence shown here is derived from an EMBL/GenBank/DDBJ whole genome shotgun (WGS) entry which is preliminary data.</text>
</comment>
<dbReference type="PANTHER" id="PTHR41786:SF1">
    <property type="entry name" value="6-HYDROXYMETHYLPTERIN DIPHOSPHOKINASE MPTE-LIKE DOMAIN-CONTAINING PROTEIN"/>
    <property type="match status" value="1"/>
</dbReference>
<evidence type="ECO:0000313" key="3">
    <source>
        <dbReference type="Proteomes" id="UP000294650"/>
    </source>
</evidence>
<reference evidence="2 3" key="1">
    <citation type="submission" date="2019-03" db="EMBL/GenBank/DDBJ databases">
        <title>Genomic Encyclopedia of Type Strains, Phase IV (KMG-IV): sequencing the most valuable type-strain genomes for metagenomic binning, comparative biology and taxonomic classification.</title>
        <authorList>
            <person name="Goeker M."/>
        </authorList>
    </citation>
    <scope>NUCLEOTIDE SEQUENCE [LARGE SCALE GENOMIC DNA]</scope>
    <source>
        <strain evidence="2 3">DSM 25894</strain>
    </source>
</reference>
<dbReference type="OrthoDB" id="5291305at2"/>
<dbReference type="Pfam" id="PF01973">
    <property type="entry name" value="MptE-like"/>
    <property type="match status" value="1"/>
</dbReference>
<evidence type="ECO:0000259" key="1">
    <source>
        <dbReference type="Pfam" id="PF01973"/>
    </source>
</evidence>
<dbReference type="AlphaFoldDB" id="A0A4R3MXY5"/>
<dbReference type="Proteomes" id="UP000294650">
    <property type="component" value="Unassembled WGS sequence"/>
</dbReference>
<protein>
    <recommendedName>
        <fullName evidence="1">6-hydroxymethylpterin diphosphokinase MptE-like domain-containing protein</fullName>
    </recommendedName>
</protein>
<sequence length="584" mass="68545">MKTEEQTQINIVKETSKSGHVILKVNDYYLHSRYHPLREAQQIADHQYKRNYLHILFGLGSGYVAKAISQKLSEEEFLIIIEPFEQVFEESKHVVEHLERTILIREQDGQGLKEFLEPFMKRFGKKVRFICSPNYDKVSSESYQRTLKSVKDRLYMEQVNINTIKYFSKEWQKNFTLNLFYAFDDIPFKKLTNYYTVPVVVASGGPSLTKQIPLLKKIREHIILVSSGSTINTLLKHGIEPDYVVTIDGGIKNYEHFESLTLDHCNIIYSLSNHEGILDHLNKRGILFISKISDEIEKYTEKLLNKDVDVLTGGASVANFALNIGYRITSGPIALIGQDLAYTDNQTHAKYNKHYQKITEEYIKQKGLFYTEGYNGDQVLTDYPFYTMKYNFESLLKTFDDPDRIFNCTEGGIKLEGYQQISFKEFCDRYVDQKSRPRPFNLEKYPRKIIDDWRNFLVNIEKEINVHEKVERLLQDGIILLKRNVSKQKFDRKIIKKLDRIDNQLKEIFEDGMMSIISEPIVMDTFNNYLPGDHETELETFQRVYARSMELYSRLQEAANDSRSYFVQLKEKIQYKIKELENEG</sequence>
<accession>A0A4R3MXY5</accession>
<name>A0A4R3MXY5_9BACI</name>
<proteinExistence type="predicted"/>
<dbReference type="PANTHER" id="PTHR41786">
    <property type="entry name" value="MOTILITY ACCESSORY FACTOR MAF"/>
    <property type="match status" value="1"/>
</dbReference>
<dbReference type="InterPro" id="IPR002826">
    <property type="entry name" value="MptE-like"/>
</dbReference>
<gene>
    <name evidence="2" type="ORF">EDD68_1139</name>
</gene>
<dbReference type="EMBL" id="SMAN01000013">
    <property type="protein sequence ID" value="TCT20446.1"/>
    <property type="molecule type" value="Genomic_DNA"/>
</dbReference>
<evidence type="ECO:0000313" key="2">
    <source>
        <dbReference type="EMBL" id="TCT20446.1"/>
    </source>
</evidence>
<organism evidence="2 3">
    <name type="scientific">Melghiribacillus thermohalophilus</name>
    <dbReference type="NCBI Taxonomy" id="1324956"/>
    <lineage>
        <taxon>Bacteria</taxon>
        <taxon>Bacillati</taxon>
        <taxon>Bacillota</taxon>
        <taxon>Bacilli</taxon>
        <taxon>Bacillales</taxon>
        <taxon>Bacillaceae</taxon>
        <taxon>Melghiribacillus</taxon>
    </lineage>
</organism>
<keyword evidence="3" id="KW-1185">Reference proteome</keyword>